<dbReference type="SUPFAM" id="SSF53335">
    <property type="entry name" value="S-adenosyl-L-methionine-dependent methyltransferases"/>
    <property type="match status" value="2"/>
</dbReference>
<feature type="domain" description="O-methyltransferase dimerisation" evidence="7">
    <location>
        <begin position="51"/>
        <end position="142"/>
    </location>
</feature>
<feature type="transmembrane region" description="Helical" evidence="5">
    <location>
        <begin position="299"/>
        <end position="321"/>
    </location>
</feature>
<dbReference type="InterPro" id="IPR036390">
    <property type="entry name" value="WH_DNA-bd_sf"/>
</dbReference>
<feature type="compositionally biased region" description="Basic residues" evidence="4">
    <location>
        <begin position="1"/>
        <end position="15"/>
    </location>
</feature>
<evidence type="ECO:0000256" key="2">
    <source>
        <dbReference type="ARBA" id="ARBA00022679"/>
    </source>
</evidence>
<dbReference type="FunFam" id="1.10.10.10:FF:000357">
    <property type="entry name" value="Caffeic acid 3-O-methyltransferase"/>
    <property type="match status" value="1"/>
</dbReference>
<name>A0A5N5KC18_9ROSI</name>
<evidence type="ECO:0000256" key="4">
    <source>
        <dbReference type="SAM" id="MobiDB-lite"/>
    </source>
</evidence>
<feature type="domain" description="O-methyltransferase C-terminal" evidence="6">
    <location>
        <begin position="335"/>
        <end position="417"/>
    </location>
</feature>
<evidence type="ECO:0000256" key="1">
    <source>
        <dbReference type="ARBA" id="ARBA00022603"/>
    </source>
</evidence>
<dbReference type="PANTHER" id="PTHR11746">
    <property type="entry name" value="O-METHYLTRANSFERASE"/>
    <property type="match status" value="1"/>
</dbReference>
<evidence type="ECO:0000259" key="6">
    <source>
        <dbReference type="Pfam" id="PF00891"/>
    </source>
</evidence>
<organism evidence="8 9">
    <name type="scientific">Salix brachista</name>
    <dbReference type="NCBI Taxonomy" id="2182728"/>
    <lineage>
        <taxon>Eukaryota</taxon>
        <taxon>Viridiplantae</taxon>
        <taxon>Streptophyta</taxon>
        <taxon>Embryophyta</taxon>
        <taxon>Tracheophyta</taxon>
        <taxon>Spermatophyta</taxon>
        <taxon>Magnoliopsida</taxon>
        <taxon>eudicotyledons</taxon>
        <taxon>Gunneridae</taxon>
        <taxon>Pentapetalae</taxon>
        <taxon>rosids</taxon>
        <taxon>fabids</taxon>
        <taxon>Malpighiales</taxon>
        <taxon>Salicaceae</taxon>
        <taxon>Saliceae</taxon>
        <taxon>Salix</taxon>
    </lineage>
</organism>
<dbReference type="Pfam" id="PF08100">
    <property type="entry name" value="Dimerisation"/>
    <property type="match status" value="1"/>
</dbReference>
<dbReference type="InterPro" id="IPR029063">
    <property type="entry name" value="SAM-dependent_MTases_sf"/>
</dbReference>
<evidence type="ECO:0000313" key="8">
    <source>
        <dbReference type="EMBL" id="KAB5527263.1"/>
    </source>
</evidence>
<keyword evidence="5" id="KW-0472">Membrane</keyword>
<evidence type="ECO:0000313" key="9">
    <source>
        <dbReference type="Proteomes" id="UP000326939"/>
    </source>
</evidence>
<dbReference type="InterPro" id="IPR016461">
    <property type="entry name" value="COMT-like"/>
</dbReference>
<dbReference type="InterPro" id="IPR036388">
    <property type="entry name" value="WH-like_DNA-bd_sf"/>
</dbReference>
<keyword evidence="5" id="KW-1133">Transmembrane helix</keyword>
<evidence type="ECO:0008006" key="10">
    <source>
        <dbReference type="Google" id="ProtNLM"/>
    </source>
</evidence>
<keyword evidence="3" id="KW-0949">S-adenosyl-L-methionine</keyword>
<dbReference type="PROSITE" id="PS51683">
    <property type="entry name" value="SAM_OMT_II"/>
    <property type="match status" value="1"/>
</dbReference>
<keyword evidence="5" id="KW-0812">Transmembrane</keyword>
<dbReference type="EMBL" id="VDCV01000014">
    <property type="protein sequence ID" value="KAB5527263.1"/>
    <property type="molecule type" value="Genomic_DNA"/>
</dbReference>
<keyword evidence="2" id="KW-0808">Transferase</keyword>
<dbReference type="InterPro" id="IPR001077">
    <property type="entry name" value="COMT_C"/>
</dbReference>
<dbReference type="GO" id="GO:0008171">
    <property type="term" value="F:O-methyltransferase activity"/>
    <property type="evidence" value="ECO:0007669"/>
    <property type="project" value="InterPro"/>
</dbReference>
<comment type="caution">
    <text evidence="8">The sequence shown here is derived from an EMBL/GenBank/DDBJ whole genome shotgun (WGS) entry which is preliminary data.</text>
</comment>
<feature type="domain" description="O-methyltransferase C-terminal" evidence="6">
    <location>
        <begin position="165"/>
        <end position="313"/>
    </location>
</feature>
<dbReference type="InterPro" id="IPR012967">
    <property type="entry name" value="COMT_dimerisation"/>
</dbReference>
<dbReference type="Gene3D" id="3.40.50.150">
    <property type="entry name" value="Vaccinia Virus protein VP39"/>
    <property type="match status" value="1"/>
</dbReference>
<proteinExistence type="predicted"/>
<dbReference type="GO" id="GO:0032259">
    <property type="term" value="P:methylation"/>
    <property type="evidence" value="ECO:0007669"/>
    <property type="project" value="UniProtKB-KW"/>
</dbReference>
<dbReference type="Proteomes" id="UP000326939">
    <property type="component" value="Chromosome 14"/>
</dbReference>
<dbReference type="GO" id="GO:0046983">
    <property type="term" value="F:protein dimerization activity"/>
    <property type="evidence" value="ECO:0007669"/>
    <property type="project" value="InterPro"/>
</dbReference>
<keyword evidence="1" id="KW-0489">Methyltransferase</keyword>
<keyword evidence="9" id="KW-1185">Reference proteome</keyword>
<evidence type="ECO:0000256" key="3">
    <source>
        <dbReference type="ARBA" id="ARBA00022691"/>
    </source>
</evidence>
<dbReference type="Gene3D" id="1.10.10.10">
    <property type="entry name" value="Winged helix-like DNA-binding domain superfamily/Winged helix DNA-binding domain"/>
    <property type="match status" value="1"/>
</dbReference>
<gene>
    <name evidence="8" type="ORF">DKX38_021110</name>
</gene>
<protein>
    <recommendedName>
        <fullName evidence="10">O-methyltransferase domain-containing protein</fullName>
    </recommendedName>
</protein>
<dbReference type="SUPFAM" id="SSF46785">
    <property type="entry name" value="Winged helix' DNA-binding domain"/>
    <property type="match status" value="1"/>
</dbReference>
<sequence length="435" mass="49086">MARKNQKQKNQKHRVSQSMPMAASVTEEEATQNDNQKQTVEEERESFTNAMTLVNASVLPLALKTVIDLGVLEVLATADPDVGLTAAEIAKRIPALNPEAPVMLERILRLLMNEDVVYCSHALFDEAPMKYRLGRVGKYFVRDDSGVSLVPLMALAHDKVYLETWSNLKDAILEGKTPFNRAHGTNLFEYSARDARFSQVYNTAMFNHTNLVFKKILESYSGFENLKQVVDVGGGIGVALSLIAFKYPFINAINFDLPHVIQHAPPFPGVKHVEGDMFKSVPKGDAIILKTSEMSHMHVIFKLSSLLLNLVHATWFGLFLIDIMLLMKSKEIIDILQWILHDWDDEHCLTLLKNCYLSVPADGKIIVVEQILPTFAEITAVSRDKSQHDMISLTQTPGGKERMQNQLFNLAFSAGFKSVRLVSYVYHYWVMEFLK</sequence>
<dbReference type="AlphaFoldDB" id="A0A5N5KC18"/>
<accession>A0A5N5KC18</accession>
<dbReference type="Pfam" id="PF00891">
    <property type="entry name" value="Methyltransf_2"/>
    <property type="match status" value="2"/>
</dbReference>
<reference evidence="9" key="1">
    <citation type="journal article" date="2019" name="Gigascience">
        <title>De novo genome assembly of the endangered Acer yangbiense, a plant species with extremely small populations endemic to Yunnan Province, China.</title>
        <authorList>
            <person name="Yang J."/>
            <person name="Wariss H.M."/>
            <person name="Tao L."/>
            <person name="Zhang R."/>
            <person name="Yun Q."/>
            <person name="Hollingsworth P."/>
            <person name="Dao Z."/>
            <person name="Luo G."/>
            <person name="Guo H."/>
            <person name="Ma Y."/>
            <person name="Sun W."/>
        </authorList>
    </citation>
    <scope>NUCLEOTIDE SEQUENCE [LARGE SCALE GENOMIC DNA]</scope>
    <source>
        <strain evidence="9">cv. br00</strain>
    </source>
</reference>
<feature type="region of interest" description="Disordered" evidence="4">
    <location>
        <begin position="1"/>
        <end position="44"/>
    </location>
</feature>
<evidence type="ECO:0000259" key="7">
    <source>
        <dbReference type="Pfam" id="PF08100"/>
    </source>
</evidence>
<evidence type="ECO:0000256" key="5">
    <source>
        <dbReference type="SAM" id="Phobius"/>
    </source>
</evidence>